<organism evidence="1 2">
    <name type="scientific">Primorskyibacter flagellatus</name>
    <dbReference type="NCBI Taxonomy" id="1387277"/>
    <lineage>
        <taxon>Bacteria</taxon>
        <taxon>Pseudomonadati</taxon>
        <taxon>Pseudomonadota</taxon>
        <taxon>Alphaproteobacteria</taxon>
        <taxon>Rhodobacterales</taxon>
        <taxon>Roseobacteraceae</taxon>
        <taxon>Primorskyibacter</taxon>
    </lineage>
</organism>
<keyword evidence="2" id="KW-1185">Reference proteome</keyword>
<dbReference type="AlphaFoldDB" id="A0A916ZZ33"/>
<gene>
    <name evidence="1" type="ORF">GCM10011360_05760</name>
</gene>
<reference evidence="2" key="1">
    <citation type="journal article" date="2019" name="Int. J. Syst. Evol. Microbiol.">
        <title>The Global Catalogue of Microorganisms (GCM) 10K type strain sequencing project: providing services to taxonomists for standard genome sequencing and annotation.</title>
        <authorList>
            <consortium name="The Broad Institute Genomics Platform"/>
            <consortium name="The Broad Institute Genome Sequencing Center for Infectious Disease"/>
            <person name="Wu L."/>
            <person name="Ma J."/>
        </authorList>
    </citation>
    <scope>NUCLEOTIDE SEQUENCE [LARGE SCALE GENOMIC DNA]</scope>
    <source>
        <strain evidence="2">CGMCC 1.12664</strain>
    </source>
</reference>
<sequence length="84" mass="9837">MGMAGHPDTRPGGEMPKRFRLTRRFPVAMTEDAYRRLKRFATESGLDEGEALSFLFENFDSVTDEDNLTHRLRLFNSELEDRKR</sequence>
<dbReference type="Proteomes" id="UP000612855">
    <property type="component" value="Unassembled WGS sequence"/>
</dbReference>
<evidence type="ECO:0000313" key="2">
    <source>
        <dbReference type="Proteomes" id="UP000612855"/>
    </source>
</evidence>
<comment type="caution">
    <text evidence="1">The sequence shown here is derived from an EMBL/GenBank/DDBJ whole genome shotgun (WGS) entry which is preliminary data.</text>
</comment>
<dbReference type="EMBL" id="BMFJ01000001">
    <property type="protein sequence ID" value="GGE19872.1"/>
    <property type="molecule type" value="Genomic_DNA"/>
</dbReference>
<accession>A0A916ZZ33</accession>
<evidence type="ECO:0000313" key="1">
    <source>
        <dbReference type="EMBL" id="GGE19872.1"/>
    </source>
</evidence>
<proteinExistence type="predicted"/>
<name>A0A916ZZ33_9RHOB</name>
<protein>
    <submittedName>
        <fullName evidence="1">Uncharacterized protein</fullName>
    </submittedName>
</protein>